<dbReference type="EMBL" id="CM023474">
    <property type="protein sequence ID" value="KAH7949031.1"/>
    <property type="molecule type" value="Genomic_DNA"/>
</dbReference>
<protein>
    <submittedName>
        <fullName evidence="1">Uncharacterized protein</fullName>
    </submittedName>
</protein>
<sequence>MVEDIHVPLCTQCATYGHTRRFCSVRSDPARSVCTKCAEHHLTQECTVRFGDAAVCCAPCRGAGLEASGHPAGYHTCLVLLQRVTRLRAHTDYGAKTLHRALDGRLTSDTLGSASLLLRTQVSLDDMCTDTAERVAISAVAAAPPVTLIDDRPFTTEEVERALTLDLLDIPLPPGVSIQAYGDDTVLVVPGENRAAMERYAALALQRVAAWSPLSKVTISMAESFSLAFPHGSAAVRGPHLKAKSLKWGVITINPAETPQRIKSELELPQGAILAVRKFGYSTAAVVTFEGTKLPRFIFYHSVVAYVRPYKKTIPACFLCDTIGHRPSACPRPTPGRCTRCGTQVQVTPEGLAQHECNPTCLLCSGPHETGARGWPGKYRKPTPPSTSKPPANPSPGTQAASQPSPVSRLQTPANPPPTTSVHYPPLVMAPPQKMRQIRGPARITDWSAFRTTPFLLLSSPQDYQAWASYRKQERSCCGWVRRLHRILIFCSKSLLSAGILLLGMALPVCAAMSETRDVQDALPSGRHPPDGDRSLRLDGSSDSVFSADGDTILCGVELPVEGWGGGERDAPAGEIPTTDILPPADTIHSPPPSICATSVSTVQPGSDQVITAAMHRIADKQKQIIDLLFHSSCKIPNSQRSQIITWLSEIVQECSEVRAIAAHQSGCADELRDQLRLERRPASGVMPPGAVREGPRPSRTCAAAAHLGMQMLSTSTNLPPTAMAPGDVPRTDPYMAVPPPRDFAPRRDHAFIMFLTPIAPSAGPARDVAALLKHDIDLVAEGIGNISPRHTRLV</sequence>
<keyword evidence="2" id="KW-1185">Reference proteome</keyword>
<evidence type="ECO:0000313" key="1">
    <source>
        <dbReference type="EMBL" id="KAH7949031.1"/>
    </source>
</evidence>
<evidence type="ECO:0000313" key="2">
    <source>
        <dbReference type="Proteomes" id="UP000821865"/>
    </source>
</evidence>
<dbReference type="Proteomes" id="UP000821865">
    <property type="component" value="Chromosome 5"/>
</dbReference>
<reference evidence="1" key="1">
    <citation type="submission" date="2020-05" db="EMBL/GenBank/DDBJ databases">
        <title>Large-scale comparative analyses of tick genomes elucidate their genetic diversity and vector capacities.</title>
        <authorList>
            <person name="Jia N."/>
            <person name="Wang J."/>
            <person name="Shi W."/>
            <person name="Du L."/>
            <person name="Sun Y."/>
            <person name="Zhan W."/>
            <person name="Jiang J."/>
            <person name="Wang Q."/>
            <person name="Zhang B."/>
            <person name="Ji P."/>
            <person name="Sakyi L.B."/>
            <person name="Cui X."/>
            <person name="Yuan T."/>
            <person name="Jiang B."/>
            <person name="Yang W."/>
            <person name="Lam T.T.-Y."/>
            <person name="Chang Q."/>
            <person name="Ding S."/>
            <person name="Wang X."/>
            <person name="Zhu J."/>
            <person name="Ruan X."/>
            <person name="Zhao L."/>
            <person name="Wei J."/>
            <person name="Que T."/>
            <person name="Du C."/>
            <person name="Cheng J."/>
            <person name="Dai P."/>
            <person name="Han X."/>
            <person name="Huang E."/>
            <person name="Gao Y."/>
            <person name="Liu J."/>
            <person name="Shao H."/>
            <person name="Ye R."/>
            <person name="Li L."/>
            <person name="Wei W."/>
            <person name="Wang X."/>
            <person name="Wang C."/>
            <person name="Yang T."/>
            <person name="Huo Q."/>
            <person name="Li W."/>
            <person name="Guo W."/>
            <person name="Chen H."/>
            <person name="Zhou L."/>
            <person name="Ni X."/>
            <person name="Tian J."/>
            <person name="Zhou Y."/>
            <person name="Sheng Y."/>
            <person name="Liu T."/>
            <person name="Pan Y."/>
            <person name="Xia L."/>
            <person name="Li J."/>
            <person name="Zhao F."/>
            <person name="Cao W."/>
        </authorList>
    </citation>
    <scope>NUCLEOTIDE SEQUENCE</scope>
    <source>
        <strain evidence="1">Dsil-2018</strain>
    </source>
</reference>
<organism evidence="1 2">
    <name type="scientific">Dermacentor silvarum</name>
    <name type="common">Tick</name>
    <dbReference type="NCBI Taxonomy" id="543639"/>
    <lineage>
        <taxon>Eukaryota</taxon>
        <taxon>Metazoa</taxon>
        <taxon>Ecdysozoa</taxon>
        <taxon>Arthropoda</taxon>
        <taxon>Chelicerata</taxon>
        <taxon>Arachnida</taxon>
        <taxon>Acari</taxon>
        <taxon>Parasitiformes</taxon>
        <taxon>Ixodida</taxon>
        <taxon>Ixodoidea</taxon>
        <taxon>Ixodidae</taxon>
        <taxon>Rhipicephalinae</taxon>
        <taxon>Dermacentor</taxon>
    </lineage>
</organism>
<name>A0ACB8CPJ4_DERSI</name>
<gene>
    <name evidence="1" type="ORF">HPB49_004236</name>
</gene>
<comment type="caution">
    <text evidence="1">The sequence shown here is derived from an EMBL/GenBank/DDBJ whole genome shotgun (WGS) entry which is preliminary data.</text>
</comment>
<proteinExistence type="predicted"/>
<accession>A0ACB8CPJ4</accession>